<evidence type="ECO:0000256" key="5">
    <source>
        <dbReference type="ARBA" id="ARBA00022806"/>
    </source>
</evidence>
<evidence type="ECO:0000256" key="6">
    <source>
        <dbReference type="ARBA" id="ARBA00022839"/>
    </source>
</evidence>
<dbReference type="Gene3D" id="1.10.10.160">
    <property type="match status" value="1"/>
</dbReference>
<dbReference type="SUPFAM" id="SSF52980">
    <property type="entry name" value="Restriction endonuclease-like"/>
    <property type="match status" value="1"/>
</dbReference>
<comment type="similarity">
    <text evidence="10">Belongs to the RecC family.</text>
</comment>
<proteinExistence type="inferred from homology"/>
<dbReference type="PIRSF" id="PIRSF000980">
    <property type="entry name" value="RecC"/>
    <property type="match status" value="1"/>
</dbReference>
<evidence type="ECO:0000256" key="4">
    <source>
        <dbReference type="ARBA" id="ARBA00022801"/>
    </source>
</evidence>
<evidence type="ECO:0000256" key="8">
    <source>
        <dbReference type="ARBA" id="ARBA00023125"/>
    </source>
</evidence>
<keyword evidence="9 10" id="KW-0234">DNA repair</keyword>
<keyword evidence="8 10" id="KW-0238">DNA-binding</keyword>
<dbReference type="PANTHER" id="PTHR30591:SF1">
    <property type="entry name" value="RECBCD ENZYME SUBUNIT RECC"/>
    <property type="match status" value="1"/>
</dbReference>
<keyword evidence="13" id="KW-1185">Reference proteome</keyword>
<evidence type="ECO:0000259" key="11">
    <source>
        <dbReference type="Pfam" id="PF17946"/>
    </source>
</evidence>
<dbReference type="Gene3D" id="3.40.50.300">
    <property type="entry name" value="P-loop containing nucleotide triphosphate hydrolases"/>
    <property type="match status" value="2"/>
</dbReference>
<evidence type="ECO:0000313" key="13">
    <source>
        <dbReference type="Proteomes" id="UP000021315"/>
    </source>
</evidence>
<sequence>MTLLPLPPGLMLVHGNQPEMLRDLVVEWMKRHPLAPLENEVILVQSNGIAQWLKLALAADVGKGEAAGGCGIAAALEISLPSRFLWRVYRALLGRQAVPENSPFDESRLLWRLLRLLPEVMNEPEYAPLLAFLGQDGDRRKRFQFAGRLADLFDQYQVYRADWLAAWETGQDVLIDARGRAVPLAEGHRWQAALWRALLADVRARTSRSGGSGANAAANAGRAGVHAAFLRCAARWPEGERPADLPRRVIVFGISSLPQQSLEVLAELGRWTQVLMCVHNPCQYFWADIVADRDLLLHRGRSRQARRPSVPDLIVDERLHLHAQPLLAAWGKQGRDFIGLLEAHDNDAARAGYLPHFAAIGQRIELFKDFGGATLLQQLQDDILELRPLAETRAHWPAVDPARDASIRFHVAHSPQREVEILHDQLLAAFNADATLRPRDILVMVPDIDRYAPHVQAVFGLLEASDARYLPFSVADQGRRQVDPLLQALAKLLDLPQSRLAVSDLLDLLEVPALRQRFGIAEDELPQLQRWIRGANIRWGLHAEQRASLDLPQHAEAAAPNTWLFGLRRMLLGYAVGASAAAWQGIAPYDEIGGIDAALLGPLVQLFDRLDATWRSLRQPATVDVWCVRLRALLAGFFAAEDSGDAFTLLQLDSGLQRWQDACDEAALVEELPLSVVGESWLAGLDEGGLSQRFFGGVITFATLMPMRAIPFRRICLLGMNDGDYPRTRTPMDFDLMALDYRPGDRSRREDDRYLFLEALLSARDGLHISWVGRSIHDNSVRPPSVLVGQLRDHLAAGWTLAGHVGPAGKGGEALLAALTVEHRLQPFSPDYFPALPEETRLFTYAQEWQPKAEAAADAGAPEADRVLPLLLREEPLSLRDLGDFLRQPVKAFFRQRLGVSFEIDDPVSDDQEPFEVDGLGRWQLQDELIRAQVTALEQAQDLAAARNDRLADIRRRGDLPGGAFGDALADELLAPMDDVLERYQRALARWPLPVDGEQEIRFQVSSQGQELAIADWRGGLRCDGDGRRGRVVLETSDLVRNHQYRGEKVIRHWVEHLALHLDSGPLSTEIISKAGDVTLPPLTIEQARCQLRKLLIAWQQGMQRPLPLAARTAFAYLKGGDDAARKAYQSAYQSLGEVDSDPYLKRAYPDYDALLAKGEFHALAEMLLRPLFEAIPASKEKVGRAEKSAGGSA</sequence>
<comment type="subunit">
    <text evidence="10">Heterotrimer of RecB, RecC and RecD. All subunits contribute to DNA-binding.</text>
</comment>
<dbReference type="STRING" id="1453999.AW06_000312"/>
<comment type="function">
    <text evidence="10">A helicase/nuclease that prepares dsDNA breaks (DSB) for recombinational DNA repair. Binds to DSBs and unwinds DNA via a highly rapid and processive ATP-dependent bidirectional helicase activity. Unwinds dsDNA until it encounters a Chi (crossover hotspot instigator) sequence from the 3' direction. Cuts ssDNA a few nucleotides 3' to the Chi site. The properties and activities of the enzyme are changed at Chi. The Chi-altered holoenzyme produces a long 3'-ssDNA overhang and facilitates RecA-binding to the ssDNA for homologous DNA recombination and repair. Holoenzyme degrades any linearized DNA that is unable to undergo homologous recombination. In the holoenzyme this subunit recognizes the wild-type Chi sequence, and when added to isolated RecB increases its ATP-dependent helicase processivity.</text>
</comment>
<dbReference type="GO" id="GO:0008854">
    <property type="term" value="F:exodeoxyribonuclease V activity"/>
    <property type="evidence" value="ECO:0007669"/>
    <property type="project" value="InterPro"/>
</dbReference>
<accession>A0A080MBL5</accession>
<keyword evidence="5 10" id="KW-0347">Helicase</keyword>
<dbReference type="HAMAP" id="MF_01486">
    <property type="entry name" value="RecC"/>
    <property type="match status" value="1"/>
</dbReference>
<evidence type="ECO:0000256" key="1">
    <source>
        <dbReference type="ARBA" id="ARBA00022722"/>
    </source>
</evidence>
<dbReference type="NCBIfam" id="TIGR01450">
    <property type="entry name" value="recC"/>
    <property type="match status" value="1"/>
</dbReference>
<dbReference type="Proteomes" id="UP000021315">
    <property type="component" value="Unassembled WGS sequence"/>
</dbReference>
<dbReference type="GO" id="GO:0005524">
    <property type="term" value="F:ATP binding"/>
    <property type="evidence" value="ECO:0007669"/>
    <property type="project" value="UniProtKB-UniRule"/>
</dbReference>
<comment type="miscellaneous">
    <text evidence="10">In the RecBCD complex, RecB has a slow 3'-5' helicase, an exonuclease activity and loads RecA onto ssDNA, RecD has a fast 5'-3' helicase activity, while RecC stimulates the ATPase and processivity of the RecB helicase and contributes to recognition of the Chi site.</text>
</comment>
<evidence type="ECO:0000256" key="7">
    <source>
        <dbReference type="ARBA" id="ARBA00022840"/>
    </source>
</evidence>
<dbReference type="SUPFAM" id="SSF52540">
    <property type="entry name" value="P-loop containing nucleoside triphosphate hydrolases"/>
    <property type="match status" value="2"/>
</dbReference>
<keyword evidence="2 10" id="KW-0547">Nucleotide-binding</keyword>
<evidence type="ECO:0000256" key="2">
    <source>
        <dbReference type="ARBA" id="ARBA00022741"/>
    </source>
</evidence>
<evidence type="ECO:0000256" key="10">
    <source>
        <dbReference type="HAMAP-Rule" id="MF_01486"/>
    </source>
</evidence>
<keyword evidence="3 10" id="KW-0227">DNA damage</keyword>
<protein>
    <recommendedName>
        <fullName evidence="10">RecBCD enzyme subunit RecC</fullName>
    </recommendedName>
    <alternativeName>
        <fullName evidence="10">Exonuclease V subunit RecC</fullName>
        <shortName evidence="10">ExoV subunit RecC</shortName>
    </alternativeName>
    <alternativeName>
        <fullName evidence="10">Helicase/nuclease RecBCD subunit RecC</fullName>
    </alternativeName>
</protein>
<dbReference type="Pfam" id="PF04257">
    <property type="entry name" value="Exonuc_V_gamma"/>
    <property type="match status" value="1"/>
</dbReference>
<dbReference type="InterPro" id="IPR013986">
    <property type="entry name" value="DExx_box_DNA_helicase_dom_sf"/>
</dbReference>
<organism evidence="12 13">
    <name type="scientific">Candidatus Accumulibacter cognatus</name>
    <dbReference type="NCBI Taxonomy" id="2954383"/>
    <lineage>
        <taxon>Bacteria</taxon>
        <taxon>Pseudomonadati</taxon>
        <taxon>Pseudomonadota</taxon>
        <taxon>Betaproteobacteria</taxon>
        <taxon>Candidatus Accumulibacter</taxon>
    </lineage>
</organism>
<dbReference type="PANTHER" id="PTHR30591">
    <property type="entry name" value="RECBCD ENZYME SUBUNIT RECC"/>
    <property type="match status" value="1"/>
</dbReference>
<keyword evidence="4 10" id="KW-0378">Hydrolase</keyword>
<dbReference type="InterPro" id="IPR027417">
    <property type="entry name" value="P-loop_NTPase"/>
</dbReference>
<keyword evidence="7 10" id="KW-0067">ATP-binding</keyword>
<reference evidence="12" key="1">
    <citation type="submission" date="2014-02" db="EMBL/GenBank/DDBJ databases">
        <title>Expanding our view of genomic diversity in Candidatus Accumulibacter clades.</title>
        <authorList>
            <person name="Skennerton C.T."/>
            <person name="Barr J.J."/>
            <person name="Slater F.R."/>
            <person name="Bond P.L."/>
            <person name="Tyson G.W."/>
        </authorList>
    </citation>
    <scope>NUCLEOTIDE SEQUENCE [LARGE SCALE GENOMIC DNA]</scope>
</reference>
<evidence type="ECO:0000256" key="9">
    <source>
        <dbReference type="ARBA" id="ARBA00023204"/>
    </source>
</evidence>
<dbReference type="Gene3D" id="3.40.50.10930">
    <property type="match status" value="1"/>
</dbReference>
<evidence type="ECO:0000313" key="12">
    <source>
        <dbReference type="EMBL" id="KFB78361.1"/>
    </source>
</evidence>
<dbReference type="InterPro" id="IPR011335">
    <property type="entry name" value="Restrct_endonuc-II-like"/>
</dbReference>
<gene>
    <name evidence="10 12" type="primary">recC</name>
    <name evidence="12" type="ORF">AW06_000312</name>
</gene>
<comment type="caution">
    <text evidence="12">The sequence shown here is derived from an EMBL/GenBank/DDBJ whole genome shotgun (WGS) entry which is preliminary data.</text>
</comment>
<evidence type="ECO:0000256" key="3">
    <source>
        <dbReference type="ARBA" id="ARBA00022763"/>
    </source>
</evidence>
<dbReference type="GO" id="GO:0003677">
    <property type="term" value="F:DNA binding"/>
    <property type="evidence" value="ECO:0007669"/>
    <property type="project" value="UniProtKB-UniRule"/>
</dbReference>
<feature type="domain" description="RecC C-terminal" evidence="11">
    <location>
        <begin position="875"/>
        <end position="1120"/>
    </location>
</feature>
<dbReference type="GO" id="GO:0003678">
    <property type="term" value="F:DNA helicase activity"/>
    <property type="evidence" value="ECO:0007669"/>
    <property type="project" value="UniProtKB-UniRule"/>
</dbReference>
<dbReference type="EMBL" id="JDST02000005">
    <property type="protein sequence ID" value="KFB78361.1"/>
    <property type="molecule type" value="Genomic_DNA"/>
</dbReference>
<name>A0A080MBL5_9PROT</name>
<keyword evidence="6 10" id="KW-0269">Exonuclease</keyword>
<dbReference type="GO" id="GO:0009338">
    <property type="term" value="C:exodeoxyribonuclease V complex"/>
    <property type="evidence" value="ECO:0007669"/>
    <property type="project" value="InterPro"/>
</dbReference>
<dbReference type="Gene3D" id="1.10.10.990">
    <property type="match status" value="1"/>
</dbReference>
<keyword evidence="1 10" id="KW-0540">Nuclease</keyword>
<dbReference type="AlphaFoldDB" id="A0A080MBL5"/>
<dbReference type="InterPro" id="IPR041500">
    <property type="entry name" value="RecC_C"/>
</dbReference>
<dbReference type="InterPro" id="IPR006697">
    <property type="entry name" value="RecC"/>
</dbReference>
<dbReference type="GO" id="GO:0000724">
    <property type="term" value="P:double-strand break repair via homologous recombination"/>
    <property type="evidence" value="ECO:0007669"/>
    <property type="project" value="UniProtKB-UniRule"/>
</dbReference>
<dbReference type="Pfam" id="PF17946">
    <property type="entry name" value="RecC_C"/>
    <property type="match status" value="1"/>
</dbReference>